<evidence type="ECO:0000256" key="2">
    <source>
        <dbReference type="SAM" id="Phobius"/>
    </source>
</evidence>
<organism evidence="4 5">
    <name type="scientific">Prorocentrum cordatum</name>
    <dbReference type="NCBI Taxonomy" id="2364126"/>
    <lineage>
        <taxon>Eukaryota</taxon>
        <taxon>Sar</taxon>
        <taxon>Alveolata</taxon>
        <taxon>Dinophyceae</taxon>
        <taxon>Prorocentrales</taxon>
        <taxon>Prorocentraceae</taxon>
        <taxon>Prorocentrum</taxon>
    </lineage>
</organism>
<gene>
    <name evidence="4" type="ORF">PCOR1329_LOCUS78111</name>
</gene>
<name>A0ABN9XS14_9DINO</name>
<protein>
    <recommendedName>
        <fullName evidence="3">B box-type domain-containing protein</fullName>
    </recommendedName>
</protein>
<dbReference type="CDD" id="cd19757">
    <property type="entry name" value="Bbox1"/>
    <property type="match status" value="1"/>
</dbReference>
<comment type="caution">
    <text evidence="4">The sequence shown here is derived from an EMBL/GenBank/DDBJ whole genome shotgun (WGS) entry which is preliminary data.</text>
</comment>
<keyword evidence="5" id="KW-1185">Reference proteome</keyword>
<keyword evidence="1" id="KW-0479">Metal-binding</keyword>
<keyword evidence="2" id="KW-0812">Transmembrane</keyword>
<evidence type="ECO:0000256" key="1">
    <source>
        <dbReference type="PROSITE-ProRule" id="PRU00024"/>
    </source>
</evidence>
<dbReference type="Proteomes" id="UP001189429">
    <property type="component" value="Unassembled WGS sequence"/>
</dbReference>
<keyword evidence="1" id="KW-0862">Zinc</keyword>
<feature type="transmembrane region" description="Helical" evidence="2">
    <location>
        <begin position="380"/>
        <end position="406"/>
    </location>
</feature>
<evidence type="ECO:0000313" key="5">
    <source>
        <dbReference type="Proteomes" id="UP001189429"/>
    </source>
</evidence>
<keyword evidence="2" id="KW-0472">Membrane</keyword>
<dbReference type="EMBL" id="CAUYUJ010020862">
    <property type="protein sequence ID" value="CAK0901010.1"/>
    <property type="molecule type" value="Genomic_DNA"/>
</dbReference>
<feature type="transmembrane region" description="Helical" evidence="2">
    <location>
        <begin position="280"/>
        <end position="300"/>
    </location>
</feature>
<evidence type="ECO:0000313" key="4">
    <source>
        <dbReference type="EMBL" id="CAK0901010.1"/>
    </source>
</evidence>
<dbReference type="InterPro" id="IPR000315">
    <property type="entry name" value="Znf_B-box"/>
</dbReference>
<reference evidence="4" key="1">
    <citation type="submission" date="2023-10" db="EMBL/GenBank/DDBJ databases">
        <authorList>
            <person name="Chen Y."/>
            <person name="Shah S."/>
            <person name="Dougan E. K."/>
            <person name="Thang M."/>
            <person name="Chan C."/>
        </authorList>
    </citation>
    <scope>NUCLEOTIDE SEQUENCE [LARGE SCALE GENOMIC DNA]</scope>
</reference>
<dbReference type="Gene3D" id="3.30.160.60">
    <property type="entry name" value="Classic Zinc Finger"/>
    <property type="match status" value="1"/>
</dbReference>
<sequence>MSEKKKKKVEVYCVNCTAKKEPAGVYCVDCKKPLCKFCVALLHHPTTKAEKHSIEEVDAEQSLEILTPILLDLLVLGGVAFLMSGSSITPEYFQGTSYCPGMAQARSAFMKYDPNLFFYFKADIAKYCDLEDSYWRFFMDTWIRGVLTETDTWLLICSELIKALVFEELVRIVISHVIPWFFAPVATLVRFVEVQIQRFTYDHEGRKHTLTHFLEKTAKVVEKISLAPKLKLDSGIAVVPRTLRRRRPSEDWLEEWSYRWSRLTRRQHLYSVEAHRACTFVLRGTLVFAVIVRVACMFTGGELFRSLAQLFGADSVIETHLQWFEENTGMTPKSKGGHISDWAAAVLVQQALSGIAPRLFGSAQGLGKGVVSLSGASVWVLLRFAVVFALLAGVIFGGPMFIFWKLGRQKEDFKKRWGKPTKEGGYESGYGKMVWGDMSKTNPCCDWKSNSYRPE</sequence>
<accession>A0ABN9XS14</accession>
<proteinExistence type="predicted"/>
<keyword evidence="1" id="KW-0863">Zinc-finger</keyword>
<keyword evidence="2" id="KW-1133">Transmembrane helix</keyword>
<feature type="domain" description="B box-type" evidence="3">
    <location>
        <begin position="8"/>
        <end position="57"/>
    </location>
</feature>
<evidence type="ECO:0000259" key="3">
    <source>
        <dbReference type="PROSITE" id="PS50119"/>
    </source>
</evidence>
<dbReference type="PROSITE" id="PS50119">
    <property type="entry name" value="ZF_BBOX"/>
    <property type="match status" value="1"/>
</dbReference>